<name>A0A2V2BG46_9GAMM</name>
<protein>
    <recommendedName>
        <fullName evidence="3">Lipoprotein</fullName>
    </recommendedName>
</protein>
<evidence type="ECO:0000313" key="1">
    <source>
        <dbReference type="EMBL" id="PWK94645.1"/>
    </source>
</evidence>
<dbReference type="RefSeq" id="WP_109718049.1">
    <property type="nucleotide sequence ID" value="NZ_QGHF01000010.1"/>
</dbReference>
<dbReference type="Proteomes" id="UP000245981">
    <property type="component" value="Unassembled WGS sequence"/>
</dbReference>
<dbReference type="AlphaFoldDB" id="A0A2V2BG46"/>
<dbReference type="PROSITE" id="PS51257">
    <property type="entry name" value="PROKAR_LIPOPROTEIN"/>
    <property type="match status" value="1"/>
</dbReference>
<evidence type="ECO:0008006" key="3">
    <source>
        <dbReference type="Google" id="ProtNLM"/>
    </source>
</evidence>
<reference evidence="1 2" key="1">
    <citation type="submission" date="2018-05" db="EMBL/GenBank/DDBJ databases">
        <title>Genomic Encyclopedia of Type Strains, Phase IV (KMG-V): Genome sequencing to study the core and pangenomes of soil and plant-associated prokaryotes.</title>
        <authorList>
            <person name="Whitman W."/>
        </authorList>
    </citation>
    <scope>NUCLEOTIDE SEQUENCE [LARGE SCALE GENOMIC DNA]</scope>
    <source>
        <strain evidence="1 2">PNA 200-10</strain>
    </source>
</reference>
<organism evidence="1 2">
    <name type="scientific">Pantoea allii</name>
    <dbReference type="NCBI Taxonomy" id="574096"/>
    <lineage>
        <taxon>Bacteria</taxon>
        <taxon>Pseudomonadati</taxon>
        <taxon>Pseudomonadota</taxon>
        <taxon>Gammaproteobacteria</taxon>
        <taxon>Enterobacterales</taxon>
        <taxon>Erwiniaceae</taxon>
        <taxon>Pantoea</taxon>
    </lineage>
</organism>
<sequence length="310" mass="34672">MRNYLPGTLASMMMLLLTACSGVRDVSDRHYEYENAHSLAWNISTAAGMTSFEDAKLNPPLSSLYSRKDYDLSYPVKSAQTLNESTLPLAPLLRFTPTGMAPEDWWFNRILAWVPTELAKTPQQASTVLASTIQEAVLTTLKETKRPTGEIKNEAGDNGWINKYALQITAPRYVVVHFADSAAGCEFPDKNVPFIERIKLPSCAFFAEFHDPEKIVSTPAFITPNATGKSYLIRPDGLNSSFVADAFDKPSTLSDDERTRMAYDFLQKVSQHLPSWVIFYISPHERAGMPAIILQSGKVYFFVTERPSKP</sequence>
<dbReference type="OrthoDB" id="6629220at2"/>
<proteinExistence type="predicted"/>
<accession>A0A2V2BG46</accession>
<gene>
    <name evidence="1" type="ORF">C7431_110141</name>
</gene>
<evidence type="ECO:0000313" key="2">
    <source>
        <dbReference type="Proteomes" id="UP000245981"/>
    </source>
</evidence>
<comment type="caution">
    <text evidence="1">The sequence shown here is derived from an EMBL/GenBank/DDBJ whole genome shotgun (WGS) entry which is preliminary data.</text>
</comment>
<dbReference type="EMBL" id="QGHF01000010">
    <property type="protein sequence ID" value="PWK94645.1"/>
    <property type="molecule type" value="Genomic_DNA"/>
</dbReference>